<dbReference type="Proteomes" id="UP000218615">
    <property type="component" value="Unassembled WGS sequence"/>
</dbReference>
<dbReference type="InterPro" id="IPR035965">
    <property type="entry name" value="PAS-like_dom_sf"/>
</dbReference>
<dbReference type="InterPro" id="IPR000700">
    <property type="entry name" value="PAS-assoc_C"/>
</dbReference>
<dbReference type="CDD" id="cd00130">
    <property type="entry name" value="PAS"/>
    <property type="match status" value="3"/>
</dbReference>
<dbReference type="PROSITE" id="PS50113">
    <property type="entry name" value="PAC"/>
    <property type="match status" value="2"/>
</dbReference>
<dbReference type="SUPFAM" id="SSF55785">
    <property type="entry name" value="PYP-like sensor domain (PAS domain)"/>
    <property type="match status" value="4"/>
</dbReference>
<dbReference type="SMART" id="SM00091">
    <property type="entry name" value="PAS"/>
    <property type="match status" value="4"/>
</dbReference>
<dbReference type="Pfam" id="PF08447">
    <property type="entry name" value="PAS_3"/>
    <property type="match status" value="1"/>
</dbReference>
<sequence>MRDKSQIPGWAILVIALTIALIAVISIASLHQHADKSQQAELLLSRLKGQSYHLDTLEWQFGRKPDPKLLVEVQQVKSQIAQTFDELMLLDPGEERLKQLRKTQLEFETNMDEMFRLIMAGDFEKAEVFDIERVDPSFNTLSDMITNTSAIYSERAQQAEKKAGIGTTLVMIAAGTMVGFLILRFQKMQLRAKLMAVEQKALRKSEEQYRNLVELSPEAIGIQNEGKIAYINPAGAELFGAVNPGQLIGKNVMDFVHPDHRDIAREQIRQIVKDGKIIPPIEEKFIRLDGTVLNVEIAAAPITYHDKPCGQVIIRDITGRRKAEERLRLFRNLIDQSNDAIFVGDPETGRILDVNDKACTSLGYRREELLSMLVSDIETTLPDHVSWKEHVQEVKEKGYLILESRQRRKDGTILPVEINISYVSLGKNNYTLTVARDISERKRMEDALRDSENTYRTVFETTGTATVVIEEDTKISLANEEFEKLTGYSREKVEGKKSWTEFVVKEDLERMIKYHHGRRVDPKLAPSKYEFRLINRNGSIRDVFLTIAMIPGTKRSVASLLDITENKRSDDALKENEERYRRLVESSPDGIIVHNQREFIYFNIAAAKILGAANPEEFIGKRYVNLYTQTIVELSRIGSAWKKRRGCASDRRKMASTRWHACRCGGSGNSFYPQWQVGGALCCERHHRAQGV</sequence>
<evidence type="ECO:0000313" key="4">
    <source>
        <dbReference type="EMBL" id="SNQ60185.1"/>
    </source>
</evidence>
<evidence type="ECO:0008006" key="6">
    <source>
        <dbReference type="Google" id="ProtNLM"/>
    </source>
</evidence>
<dbReference type="InterPro" id="IPR013655">
    <property type="entry name" value="PAS_fold_3"/>
</dbReference>
<dbReference type="InterPro" id="IPR000014">
    <property type="entry name" value="PAS"/>
</dbReference>
<feature type="domain" description="PAC" evidence="3">
    <location>
        <begin position="279"/>
        <end position="329"/>
    </location>
</feature>
<feature type="domain" description="PAS" evidence="2">
    <location>
        <begin position="451"/>
        <end position="511"/>
    </location>
</feature>
<keyword evidence="1" id="KW-1133">Transmembrane helix</keyword>
<accession>A0A284VLN8</accession>
<dbReference type="InterPro" id="IPR052155">
    <property type="entry name" value="Biofilm_reg_signaling"/>
</dbReference>
<dbReference type="SMART" id="SM00086">
    <property type="entry name" value="PAC"/>
    <property type="match status" value="3"/>
</dbReference>
<feature type="domain" description="PAC" evidence="3">
    <location>
        <begin position="400"/>
        <end position="450"/>
    </location>
</feature>
<dbReference type="PANTHER" id="PTHR44757:SF2">
    <property type="entry name" value="BIOFILM ARCHITECTURE MAINTENANCE PROTEIN MBAA"/>
    <property type="match status" value="1"/>
</dbReference>
<dbReference type="EMBL" id="FZMP01000077">
    <property type="protein sequence ID" value="SNQ60185.1"/>
    <property type="molecule type" value="Genomic_DNA"/>
</dbReference>
<dbReference type="Pfam" id="PF13426">
    <property type="entry name" value="PAS_9"/>
    <property type="match status" value="2"/>
</dbReference>
<gene>
    <name evidence="4" type="ORF">MNV_1680003</name>
</gene>
<organism evidence="4 5">
    <name type="scientific">Candidatus Methanoperedens nitratireducens</name>
    <dbReference type="NCBI Taxonomy" id="1392998"/>
    <lineage>
        <taxon>Archaea</taxon>
        <taxon>Methanobacteriati</taxon>
        <taxon>Methanobacteriota</taxon>
        <taxon>Stenosarchaea group</taxon>
        <taxon>Methanomicrobia</taxon>
        <taxon>Methanosarcinales</taxon>
        <taxon>ANME-2 cluster</taxon>
        <taxon>Candidatus Methanoperedentaceae</taxon>
        <taxon>Candidatus Methanoperedens</taxon>
    </lineage>
</organism>
<protein>
    <recommendedName>
        <fullName evidence="6">PAS domain S-box</fullName>
    </recommendedName>
</protein>
<evidence type="ECO:0000256" key="1">
    <source>
        <dbReference type="SAM" id="Phobius"/>
    </source>
</evidence>
<feature type="transmembrane region" description="Helical" evidence="1">
    <location>
        <begin position="7"/>
        <end position="30"/>
    </location>
</feature>
<dbReference type="Gene3D" id="3.30.450.20">
    <property type="entry name" value="PAS domain"/>
    <property type="match status" value="4"/>
</dbReference>
<dbReference type="NCBIfam" id="TIGR00229">
    <property type="entry name" value="sensory_box"/>
    <property type="match status" value="4"/>
</dbReference>
<evidence type="ECO:0000313" key="5">
    <source>
        <dbReference type="Proteomes" id="UP000218615"/>
    </source>
</evidence>
<dbReference type="AlphaFoldDB" id="A0A284VLN8"/>
<reference evidence="5" key="1">
    <citation type="submission" date="2017-06" db="EMBL/GenBank/DDBJ databases">
        <authorList>
            <person name="Cremers G."/>
        </authorList>
    </citation>
    <scope>NUCLEOTIDE SEQUENCE [LARGE SCALE GENOMIC DNA]</scope>
</reference>
<feature type="domain" description="PAS" evidence="2">
    <location>
        <begin position="205"/>
        <end position="275"/>
    </location>
</feature>
<dbReference type="Pfam" id="PF13188">
    <property type="entry name" value="PAS_8"/>
    <property type="match status" value="1"/>
</dbReference>
<dbReference type="RefSeq" id="WP_096204435.1">
    <property type="nucleotide sequence ID" value="NZ_FZMP01000077.1"/>
</dbReference>
<feature type="transmembrane region" description="Helical" evidence="1">
    <location>
        <begin position="163"/>
        <end position="183"/>
    </location>
</feature>
<evidence type="ECO:0000259" key="2">
    <source>
        <dbReference type="PROSITE" id="PS50112"/>
    </source>
</evidence>
<keyword evidence="1" id="KW-0812">Transmembrane</keyword>
<keyword evidence="1" id="KW-0472">Membrane</keyword>
<proteinExistence type="predicted"/>
<dbReference type="PANTHER" id="PTHR44757">
    <property type="entry name" value="DIGUANYLATE CYCLASE DGCP"/>
    <property type="match status" value="1"/>
</dbReference>
<dbReference type="InterPro" id="IPR001610">
    <property type="entry name" value="PAC"/>
</dbReference>
<feature type="domain" description="PAS" evidence="2">
    <location>
        <begin position="326"/>
        <end position="371"/>
    </location>
</feature>
<keyword evidence="5" id="KW-1185">Reference proteome</keyword>
<name>A0A284VLN8_9EURY</name>
<dbReference type="PROSITE" id="PS50112">
    <property type="entry name" value="PAS"/>
    <property type="match status" value="3"/>
</dbReference>
<evidence type="ECO:0000259" key="3">
    <source>
        <dbReference type="PROSITE" id="PS50113"/>
    </source>
</evidence>